<keyword evidence="2" id="KW-1185">Reference proteome</keyword>
<dbReference type="EMBL" id="AODH01000029">
    <property type="protein sequence ID" value="EUJ39258.1"/>
    <property type="molecule type" value="Genomic_DNA"/>
</dbReference>
<dbReference type="Proteomes" id="UP000019243">
    <property type="component" value="Unassembled WGS sequence"/>
</dbReference>
<accession>W7D1N6</accession>
<dbReference type="AlphaFoldDB" id="W7D1N6"/>
<protein>
    <submittedName>
        <fullName evidence="1">Uncharacterized protein</fullName>
    </submittedName>
</protein>
<dbReference type="STRING" id="1265861.BCAMP_07670"/>
<proteinExistence type="predicted"/>
<comment type="caution">
    <text evidence="1">The sequence shown here is derived from an EMBL/GenBank/DDBJ whole genome shotgun (WGS) entry which is preliminary data.</text>
</comment>
<gene>
    <name evidence="1" type="ORF">BCAMP_07670</name>
</gene>
<evidence type="ECO:0000313" key="1">
    <source>
        <dbReference type="EMBL" id="EUJ39258.1"/>
    </source>
</evidence>
<sequence length="172" mass="19233">MYAKLSTCANEQRVIGLYHHDAFMIGVVVAVNPRRIGIELVAPSGRTEGLIVMETAAIKQLEVAEPYLLEIENRRSEQVTQLLPLQLNSFNIVDSLCKQLQAKVILCRIQTIFEQNNGYLIGEDKTTLQLQKIDVYGKKGAVVDYHKAEVLTLSCLDDELVALQKTVTFVNS</sequence>
<reference evidence="1 2" key="1">
    <citation type="submission" date="2012-12" db="EMBL/GenBank/DDBJ databases">
        <title>Novel taxa of Listeriaceae from agricultural environments in the United States.</title>
        <authorList>
            <person name="den Bakker H.C."/>
            <person name="Allred A."/>
            <person name="Warchocki S."/>
            <person name="Wright E.M."/>
            <person name="Burrell A."/>
            <person name="Nightingale K.K."/>
            <person name="Kephart D."/>
            <person name="Wiedmann M."/>
        </authorList>
    </citation>
    <scope>NUCLEOTIDE SEQUENCE [LARGE SCALE GENOMIC DNA]</scope>
    <source>
        <strain evidence="1 2">FSL F6-1037</strain>
    </source>
</reference>
<dbReference type="RefSeq" id="WP_035314751.1">
    <property type="nucleotide sequence ID" value="NZ_AODH01000029.1"/>
</dbReference>
<evidence type="ECO:0000313" key="2">
    <source>
        <dbReference type="Proteomes" id="UP000019243"/>
    </source>
</evidence>
<organism evidence="1 2">
    <name type="scientific">Brochothrix campestris FSL F6-1037</name>
    <dbReference type="NCBI Taxonomy" id="1265861"/>
    <lineage>
        <taxon>Bacteria</taxon>
        <taxon>Bacillati</taxon>
        <taxon>Bacillota</taxon>
        <taxon>Bacilli</taxon>
        <taxon>Bacillales</taxon>
        <taxon>Listeriaceae</taxon>
        <taxon>Brochothrix</taxon>
    </lineage>
</organism>
<name>W7D1N6_9LIST</name>